<dbReference type="GO" id="GO:0051301">
    <property type="term" value="P:cell division"/>
    <property type="evidence" value="ECO:0007669"/>
    <property type="project" value="UniProtKB-KW"/>
</dbReference>
<evidence type="ECO:0000256" key="1">
    <source>
        <dbReference type="ARBA" id="ARBA00022737"/>
    </source>
</evidence>
<evidence type="ECO:0000313" key="10">
    <source>
        <dbReference type="EMBL" id="WPB00988.1"/>
    </source>
</evidence>
<feature type="compositionally biased region" description="Polar residues" evidence="7">
    <location>
        <begin position="1"/>
        <end position="10"/>
    </location>
</feature>
<sequence>MPTPHQSFHMSQQSPQQSSSQPNGHGAYGANHGYNVSFDGNQQQHQSASQPAPASYAQSFPNGPVSNPGYARSFGEGAMSAMRQYNEKPQIYTAVYSNVSVYEMEVGGVAVMRRRSDGWLNATQILKVAGVDKGKRTKVLEKEILTGEHEKVQGGYGKYQGTWISYRRGREFCRQYGVEDILRPLLDYDVAADGSQGQGAQETPTKEQAMAAQRKKFYANSSLDPRPNGVPGANGTFFSNISPTTSVALAAMNKAARLNSPAPRTSNTPRPSNMRQSQREPSNSQQSVASDVDGKLDSGYSTQPNGEPPRKRMRPDSQTQDMGPPNLPYDTSIRSTTPTEPNMSFYEQKLMQDSVNSHGDPVALAPLPSPTTEHEQEKMNLILDLFAEQGRMDYASHPALTQLSNDDLNMPLDASANNALHWAATLAKVPLLKLLIQKGASIWRGNAAGQSPLISAVLVNNSWEHSCFPELLELLGPLIEVRDLQGRTILHHIAVSSGIKGRGPSSKYYLEALLEFLVRIGTKSDAAGGSQNPPSVAAAAAAHADQATNGDNSSQDTERPSDQLRGPISLVRFLSQIVNAQDKAGNTALNLVARIGNRSIIQQLLEIHADPSLPNRKGVSAKDFGVGLEPGEQPRFVSGAGLASSQSGPAPYPGMTSANTDGDTGGGATASQAEDLGQEVIASMTSMLTQNLASHKELLRSKTEAIDRMNEQIRELSAMQKADLEKLQEMKERARLRAERKAKIANLQREIEKKKSANKKMQNRRKSQSPTEQIDLEPDWLTDLNDNLNSTRMDAHQRQLITSSLPTPNLIKARLSAYQKSNSKLQAQAEQLRAKSTELEGLYRKVVALCTGVPEEKLDEALPALVAAVESERGTLGESDVGRVREFLRKTDSGRDLEQATEDEPQLMINPTITAAAEAMERAHQDRLASQAAMRAAAQGARVR</sequence>
<dbReference type="Pfam" id="PF04383">
    <property type="entry name" value="KilA-N"/>
    <property type="match status" value="1"/>
</dbReference>
<evidence type="ECO:0000256" key="6">
    <source>
        <dbReference type="SAM" id="Coils"/>
    </source>
</evidence>
<dbReference type="Gene3D" id="3.10.260.10">
    <property type="entry name" value="Transcription regulator HTH, APSES-type DNA-binding domain"/>
    <property type="match status" value="1"/>
</dbReference>
<dbReference type="FunFam" id="3.10.260.10:FF:000001">
    <property type="entry name" value="APSES transcription factor (MbpA)"/>
    <property type="match status" value="1"/>
</dbReference>
<keyword evidence="9" id="KW-0132">Cell division</keyword>
<accession>A0A2G5I2Z0</accession>
<dbReference type="Proteomes" id="UP001302367">
    <property type="component" value="Chromosome 3"/>
</dbReference>
<dbReference type="PANTHER" id="PTHR43828">
    <property type="entry name" value="ASPARAGINASE"/>
    <property type="match status" value="1"/>
</dbReference>
<dbReference type="OrthoDB" id="6718656at2759"/>
<protein>
    <submittedName>
        <fullName evidence="9">Cell division cycle-related protein res2/pct1</fullName>
    </submittedName>
</protein>
<dbReference type="PROSITE" id="PS50297">
    <property type="entry name" value="ANK_REP_REGION"/>
    <property type="match status" value="1"/>
</dbReference>
<evidence type="ECO:0000256" key="2">
    <source>
        <dbReference type="ARBA" id="ARBA00022969"/>
    </source>
</evidence>
<dbReference type="InterPro" id="IPR003163">
    <property type="entry name" value="Tscrpt_reg_HTH_APSES-type"/>
</dbReference>
<evidence type="ECO:0000256" key="4">
    <source>
        <dbReference type="ARBA" id="ARBA00023321"/>
    </source>
</evidence>
<feature type="compositionally biased region" description="Basic residues" evidence="7">
    <location>
        <begin position="756"/>
        <end position="767"/>
    </location>
</feature>
<dbReference type="InterPro" id="IPR051642">
    <property type="entry name" value="SWI6-like"/>
</dbReference>
<keyword evidence="1" id="KW-0677">Repeat</keyword>
<dbReference type="InterPro" id="IPR002110">
    <property type="entry name" value="Ankyrin_rpt"/>
</dbReference>
<feature type="region of interest" description="Disordered" evidence="7">
    <location>
        <begin position="631"/>
        <end position="671"/>
    </location>
</feature>
<dbReference type="InterPro" id="IPR036887">
    <property type="entry name" value="HTH_APSES_sf"/>
</dbReference>
<keyword evidence="9" id="KW-0131">Cell cycle</keyword>
<keyword evidence="12" id="KW-1185">Reference proteome</keyword>
<evidence type="ECO:0000313" key="11">
    <source>
        <dbReference type="Proteomes" id="UP000230605"/>
    </source>
</evidence>
<dbReference type="SUPFAM" id="SSF54616">
    <property type="entry name" value="DNA-binding domain of Mlu1-box binding protein MBP1"/>
    <property type="match status" value="1"/>
</dbReference>
<dbReference type="EMBL" id="CP134186">
    <property type="protein sequence ID" value="WPB00988.1"/>
    <property type="molecule type" value="Genomic_DNA"/>
</dbReference>
<reference evidence="10 12" key="2">
    <citation type="submission" date="2023-09" db="EMBL/GenBank/DDBJ databases">
        <title>Complete-Gapless Cercospora beticola genome.</title>
        <authorList>
            <person name="Wyatt N.A."/>
            <person name="Spanner R.E."/>
            <person name="Bolton M.D."/>
        </authorList>
    </citation>
    <scope>NUCLEOTIDE SEQUENCE [LARGE SCALE GENOMIC DNA]</scope>
    <source>
        <strain evidence="10">Cb09-40</strain>
    </source>
</reference>
<feature type="region of interest" description="Disordered" evidence="7">
    <location>
        <begin position="749"/>
        <end position="778"/>
    </location>
</feature>
<dbReference type="SMART" id="SM01252">
    <property type="entry name" value="KilA-N"/>
    <property type="match status" value="1"/>
</dbReference>
<feature type="region of interest" description="Disordered" evidence="7">
    <location>
        <begin position="257"/>
        <end position="341"/>
    </location>
</feature>
<dbReference type="Proteomes" id="UP000230605">
    <property type="component" value="Chromosome 3"/>
</dbReference>
<name>A0A2G5I2Z0_CERBT</name>
<evidence type="ECO:0000256" key="3">
    <source>
        <dbReference type="ARBA" id="ARBA00023043"/>
    </source>
</evidence>
<dbReference type="Gene3D" id="1.25.40.20">
    <property type="entry name" value="Ankyrin repeat-containing domain"/>
    <property type="match status" value="1"/>
</dbReference>
<feature type="repeat" description="ANK" evidence="5">
    <location>
        <begin position="584"/>
        <end position="616"/>
    </location>
</feature>
<dbReference type="GO" id="GO:0003713">
    <property type="term" value="F:transcription coactivator activity"/>
    <property type="evidence" value="ECO:0007669"/>
    <property type="project" value="TreeGrafter"/>
</dbReference>
<proteinExistence type="predicted"/>
<dbReference type="GO" id="GO:0003677">
    <property type="term" value="F:DNA binding"/>
    <property type="evidence" value="ECO:0007669"/>
    <property type="project" value="InterPro"/>
</dbReference>
<dbReference type="GO" id="GO:0048315">
    <property type="term" value="P:conidium formation"/>
    <property type="evidence" value="ECO:0007669"/>
    <property type="project" value="UniProtKB-KW"/>
</dbReference>
<dbReference type="GO" id="GO:0001228">
    <property type="term" value="F:DNA-binding transcription activator activity, RNA polymerase II-specific"/>
    <property type="evidence" value="ECO:0007669"/>
    <property type="project" value="UniProtKB-ARBA"/>
</dbReference>
<evidence type="ECO:0000256" key="5">
    <source>
        <dbReference type="PROSITE-ProRule" id="PRU00023"/>
    </source>
</evidence>
<dbReference type="InterPro" id="IPR036770">
    <property type="entry name" value="Ankyrin_rpt-contain_sf"/>
</dbReference>
<gene>
    <name evidence="9" type="ORF">CB0940_03793</name>
    <name evidence="10" type="ORF">RHO25_005608</name>
</gene>
<feature type="compositionally biased region" description="Low complexity" evidence="7">
    <location>
        <begin position="537"/>
        <end position="547"/>
    </location>
</feature>
<dbReference type="PANTHER" id="PTHR43828:SF3">
    <property type="entry name" value="CHROMO DOMAIN-CONTAINING PROTEIN"/>
    <property type="match status" value="1"/>
</dbReference>
<dbReference type="SUPFAM" id="SSF48403">
    <property type="entry name" value="Ankyrin repeat"/>
    <property type="match status" value="1"/>
</dbReference>
<feature type="region of interest" description="Disordered" evidence="7">
    <location>
        <begin position="1"/>
        <end position="71"/>
    </location>
</feature>
<keyword evidence="3 5" id="KW-0040">ANK repeat</keyword>
<feature type="domain" description="HTH APSES-type" evidence="8">
    <location>
        <begin position="91"/>
        <end position="198"/>
    </location>
</feature>
<feature type="compositionally biased region" description="Low complexity" evidence="7">
    <location>
        <begin position="42"/>
        <end position="59"/>
    </location>
</feature>
<dbReference type="SMART" id="SM00248">
    <property type="entry name" value="ANK"/>
    <property type="match status" value="3"/>
</dbReference>
<keyword evidence="4" id="KW-0183">Conidiation</keyword>
<feature type="region of interest" description="Disordered" evidence="7">
    <location>
        <begin position="528"/>
        <end position="564"/>
    </location>
</feature>
<organism evidence="9 11">
    <name type="scientific">Cercospora beticola</name>
    <name type="common">Sugarbeet leaf spot fungus</name>
    <dbReference type="NCBI Taxonomy" id="122368"/>
    <lineage>
        <taxon>Eukaryota</taxon>
        <taxon>Fungi</taxon>
        <taxon>Dikarya</taxon>
        <taxon>Ascomycota</taxon>
        <taxon>Pezizomycotina</taxon>
        <taxon>Dothideomycetes</taxon>
        <taxon>Dothideomycetidae</taxon>
        <taxon>Mycosphaerellales</taxon>
        <taxon>Mycosphaerellaceae</taxon>
        <taxon>Cercospora</taxon>
    </lineage>
</organism>
<dbReference type="PROSITE" id="PS50088">
    <property type="entry name" value="ANK_REPEAT"/>
    <property type="match status" value="2"/>
</dbReference>
<feature type="compositionally biased region" description="Low complexity" evidence="7">
    <location>
        <begin position="11"/>
        <end position="22"/>
    </location>
</feature>
<evidence type="ECO:0000313" key="9">
    <source>
        <dbReference type="EMBL" id="PIA98863.1"/>
    </source>
</evidence>
<dbReference type="GO" id="GO:0030435">
    <property type="term" value="P:sporulation resulting in formation of a cellular spore"/>
    <property type="evidence" value="ECO:0007669"/>
    <property type="project" value="UniProtKB-KW"/>
</dbReference>
<dbReference type="AlphaFoldDB" id="A0A2G5I2Z0"/>
<feature type="compositionally biased region" description="Polar residues" evidence="7">
    <location>
        <begin position="332"/>
        <end position="341"/>
    </location>
</feature>
<dbReference type="PROSITE" id="PS51299">
    <property type="entry name" value="HTH_APSES"/>
    <property type="match status" value="1"/>
</dbReference>
<feature type="repeat" description="ANK" evidence="5">
    <location>
        <begin position="415"/>
        <end position="447"/>
    </location>
</feature>
<dbReference type="EMBL" id="LKMD01000101">
    <property type="protein sequence ID" value="PIA98863.1"/>
    <property type="molecule type" value="Genomic_DNA"/>
</dbReference>
<dbReference type="InterPro" id="IPR018004">
    <property type="entry name" value="KilA/APSES_HTH"/>
</dbReference>
<dbReference type="GO" id="GO:0033309">
    <property type="term" value="C:SBF transcription complex"/>
    <property type="evidence" value="ECO:0007669"/>
    <property type="project" value="TreeGrafter"/>
</dbReference>
<feature type="coiled-coil region" evidence="6">
    <location>
        <begin position="815"/>
        <end position="842"/>
    </location>
</feature>
<dbReference type="GO" id="GO:0030907">
    <property type="term" value="C:MBF transcription complex"/>
    <property type="evidence" value="ECO:0007669"/>
    <property type="project" value="TreeGrafter"/>
</dbReference>
<feature type="compositionally biased region" description="Polar residues" evidence="7">
    <location>
        <begin position="262"/>
        <end position="289"/>
    </location>
</feature>
<keyword evidence="2" id="KW-0749">Sporulation</keyword>
<keyword evidence="6" id="KW-0175">Coiled coil</keyword>
<evidence type="ECO:0000259" key="8">
    <source>
        <dbReference type="PROSITE" id="PS51299"/>
    </source>
</evidence>
<evidence type="ECO:0000313" key="12">
    <source>
        <dbReference type="Proteomes" id="UP001302367"/>
    </source>
</evidence>
<evidence type="ECO:0000256" key="7">
    <source>
        <dbReference type="SAM" id="MobiDB-lite"/>
    </source>
</evidence>
<reference evidence="9 11" key="1">
    <citation type="submission" date="2015-10" db="EMBL/GenBank/DDBJ databases">
        <title>The cercosporin biosynthetic gene cluster was horizontally transferred to several fungal lineages and shown to be expanded in Cercospora beticola based on microsynteny with recipient genomes.</title>
        <authorList>
            <person name="De Jonge R."/>
            <person name="Ebert M.K."/>
            <person name="Suttle J.C."/>
            <person name="Jurick Ii W.M."/>
            <person name="Secor G.A."/>
            <person name="Thomma B.P."/>
            <person name="Van De Peer Y."/>
            <person name="Bolton M.D."/>
        </authorList>
    </citation>
    <scope>NUCLEOTIDE SEQUENCE [LARGE SCALE GENOMIC DNA]</scope>
    <source>
        <strain evidence="9 11">09-40</strain>
    </source>
</reference>